<accession>A0A7C3ZN37</accession>
<proteinExistence type="predicted"/>
<gene>
    <name evidence="2" type="ORF">ENR15_23300</name>
</gene>
<name>A0A7C3ZN37_9CYAN</name>
<evidence type="ECO:0000256" key="1">
    <source>
        <dbReference type="SAM" id="Phobius"/>
    </source>
</evidence>
<keyword evidence="1" id="KW-0812">Transmembrane</keyword>
<organism evidence="2">
    <name type="scientific">Planktothricoides sp. SpSt-374</name>
    <dbReference type="NCBI Taxonomy" id="2282167"/>
    <lineage>
        <taxon>Bacteria</taxon>
        <taxon>Bacillati</taxon>
        <taxon>Cyanobacteriota</taxon>
        <taxon>Cyanophyceae</taxon>
        <taxon>Oscillatoriophycideae</taxon>
        <taxon>Oscillatoriales</taxon>
        <taxon>Oscillatoriaceae</taxon>
        <taxon>Planktothricoides</taxon>
    </lineage>
</organism>
<keyword evidence="1" id="KW-0472">Membrane</keyword>
<evidence type="ECO:0000313" key="2">
    <source>
        <dbReference type="EMBL" id="HGG03483.1"/>
    </source>
</evidence>
<dbReference type="EMBL" id="DSPX01000241">
    <property type="protein sequence ID" value="HGG03483.1"/>
    <property type="molecule type" value="Genomic_DNA"/>
</dbReference>
<feature type="transmembrane region" description="Helical" evidence="1">
    <location>
        <begin position="21"/>
        <end position="44"/>
    </location>
</feature>
<reference evidence="2" key="1">
    <citation type="journal article" date="2020" name="mSystems">
        <title>Genome- and Community-Level Interaction Insights into Carbon Utilization and Element Cycling Functions of Hydrothermarchaeota in Hydrothermal Sediment.</title>
        <authorList>
            <person name="Zhou Z."/>
            <person name="Liu Y."/>
            <person name="Xu W."/>
            <person name="Pan J."/>
            <person name="Luo Z.H."/>
            <person name="Li M."/>
        </authorList>
    </citation>
    <scope>NUCLEOTIDE SEQUENCE [LARGE SCALE GENOMIC DNA]</scope>
    <source>
        <strain evidence="2">SpSt-374</strain>
    </source>
</reference>
<dbReference type="AlphaFoldDB" id="A0A7C3ZN37"/>
<sequence>MSGALKPKRHSEQAGFTIIESLAGIIVVTIMLVGITPMLAIAVATRVQARRVELGSQAARTYIDHLRTGQLDHPNVSNTPLANAPAPSGSLNCDGKNGNYCQSPSTLYCVDGDGDKNCRANSMTDMLVQGVGLNAFSNDATRGYTLLVRVYRADAFRDSTPLTTASVQATFTGGEGNRKAPLVTSTTEMSTGTTTYTDFRCRLSENSANDSLCK</sequence>
<dbReference type="NCBIfam" id="NF038303">
    <property type="entry name" value="EPS_HpsB"/>
    <property type="match status" value="1"/>
</dbReference>
<protein>
    <submittedName>
        <fullName evidence="2">Type II secretion system protein</fullName>
    </submittedName>
</protein>
<comment type="caution">
    <text evidence="2">The sequence shown here is derived from an EMBL/GenBank/DDBJ whole genome shotgun (WGS) entry which is preliminary data.</text>
</comment>
<keyword evidence="1" id="KW-1133">Transmembrane helix</keyword>